<dbReference type="AlphaFoldDB" id="A0A1D2YUU9"/>
<reference evidence="1 2" key="1">
    <citation type="submission" date="2016-09" db="EMBL/GenBank/DDBJ databases">
        <title>Draft genome sequence for the type strain of Vulcanibacillus modesticaldus BR, a strictly anaerobic, moderately thermophilic, and nitrate-reducing bacterium from deep sea-hydrothermal vents of the Mid-Atlantic Ridge.</title>
        <authorList>
            <person name="Abin C.A."/>
            <person name="Hollibaugh J.T."/>
        </authorList>
    </citation>
    <scope>NUCLEOTIDE SEQUENCE [LARGE SCALE GENOMIC DNA]</scope>
    <source>
        <strain evidence="1 2">BR</strain>
    </source>
</reference>
<sequence>MKKHLLFVLIITALILIVFVTNANEKKLNFEVLFDGMITFDESLGFFPPNEIIVFTSKEGWEDFGNKYLPNHYKKILHYISYIDKKIDFSNEYVIYYSNGVSPKSFFDGSSHINNIILKNNELDLEYSRDRGSIILNELGIKHPYIFIGKLNKEDIPIDLINIYKEDKDYVPYD</sequence>
<name>A0A1D2YUU9_9BACI</name>
<keyword evidence="2" id="KW-1185">Reference proteome</keyword>
<proteinExistence type="predicted"/>
<protein>
    <submittedName>
        <fullName evidence="1">Uncharacterized protein</fullName>
    </submittedName>
</protein>
<dbReference type="STRING" id="337097.BHF71_08965"/>
<dbReference type="OrthoDB" id="2085378at2"/>
<dbReference type="RefSeq" id="WP_069656665.1">
    <property type="nucleotide sequence ID" value="NZ_MIJF01000022.1"/>
</dbReference>
<organism evidence="1 2">
    <name type="scientific">Vulcanibacillus modesticaldus</name>
    <dbReference type="NCBI Taxonomy" id="337097"/>
    <lineage>
        <taxon>Bacteria</taxon>
        <taxon>Bacillati</taxon>
        <taxon>Bacillota</taxon>
        <taxon>Bacilli</taxon>
        <taxon>Bacillales</taxon>
        <taxon>Bacillaceae</taxon>
        <taxon>Vulcanibacillus</taxon>
    </lineage>
</organism>
<dbReference type="Proteomes" id="UP000243739">
    <property type="component" value="Unassembled WGS sequence"/>
</dbReference>
<comment type="caution">
    <text evidence="1">The sequence shown here is derived from an EMBL/GenBank/DDBJ whole genome shotgun (WGS) entry which is preliminary data.</text>
</comment>
<evidence type="ECO:0000313" key="1">
    <source>
        <dbReference type="EMBL" id="OEF99484.1"/>
    </source>
</evidence>
<evidence type="ECO:0000313" key="2">
    <source>
        <dbReference type="Proteomes" id="UP000243739"/>
    </source>
</evidence>
<accession>A0A1D2YUU9</accession>
<gene>
    <name evidence="1" type="ORF">BHF71_08965</name>
</gene>
<dbReference type="EMBL" id="MIJF01000022">
    <property type="protein sequence ID" value="OEF99484.1"/>
    <property type="molecule type" value="Genomic_DNA"/>
</dbReference>